<comment type="subcellular location">
    <subcellularLocation>
        <location evidence="1">Cytoplasm</location>
    </subcellularLocation>
</comment>
<dbReference type="GO" id="GO:0005737">
    <property type="term" value="C:cytoplasm"/>
    <property type="evidence" value="ECO:0007669"/>
    <property type="project" value="UniProtKB-SubCell"/>
</dbReference>
<accession>A0AAV5VQ09</accession>
<reference evidence="6" key="1">
    <citation type="submission" date="2023-10" db="EMBL/GenBank/DDBJ databases">
        <title>Genome assembly of Pristionchus species.</title>
        <authorList>
            <person name="Yoshida K."/>
            <person name="Sommer R.J."/>
        </authorList>
    </citation>
    <scope>NUCLEOTIDE SEQUENCE</scope>
    <source>
        <strain evidence="6">RS5133</strain>
    </source>
</reference>
<dbReference type="PANTHER" id="PTHR22998">
    <property type="entry name" value="SARM1"/>
    <property type="match status" value="1"/>
</dbReference>
<evidence type="ECO:0000256" key="1">
    <source>
        <dbReference type="ARBA" id="ARBA00004496"/>
    </source>
</evidence>
<dbReference type="AlphaFoldDB" id="A0AAV5VQ09"/>
<organism evidence="6 7">
    <name type="scientific">Pristionchus fissidentatus</name>
    <dbReference type="NCBI Taxonomy" id="1538716"/>
    <lineage>
        <taxon>Eukaryota</taxon>
        <taxon>Metazoa</taxon>
        <taxon>Ecdysozoa</taxon>
        <taxon>Nematoda</taxon>
        <taxon>Chromadorea</taxon>
        <taxon>Rhabditida</taxon>
        <taxon>Rhabditina</taxon>
        <taxon>Diplogasteromorpha</taxon>
        <taxon>Diplogasteroidea</taxon>
        <taxon>Neodiplogasteridae</taxon>
        <taxon>Pristionchus</taxon>
    </lineage>
</organism>
<evidence type="ECO:0000256" key="2">
    <source>
        <dbReference type="ARBA" id="ARBA00022490"/>
    </source>
</evidence>
<dbReference type="InterPro" id="IPR039184">
    <property type="entry name" value="SARM1"/>
</dbReference>
<dbReference type="EMBL" id="BTSY01000004">
    <property type="protein sequence ID" value="GMT21691.1"/>
    <property type="molecule type" value="Genomic_DNA"/>
</dbReference>
<name>A0AAV5VQ09_9BILA</name>
<dbReference type="Pfam" id="PF00536">
    <property type="entry name" value="SAM_1"/>
    <property type="match status" value="1"/>
</dbReference>
<evidence type="ECO:0000256" key="4">
    <source>
        <dbReference type="ARBA" id="ARBA00022801"/>
    </source>
</evidence>
<feature type="non-terminal residue" evidence="6">
    <location>
        <position position="103"/>
    </location>
</feature>
<keyword evidence="3" id="KW-0677">Repeat</keyword>
<gene>
    <name evidence="6" type="ORF">PFISCL1PPCAC_12988</name>
</gene>
<feature type="non-terminal residue" evidence="6">
    <location>
        <position position="1"/>
    </location>
</feature>
<protein>
    <recommendedName>
        <fullName evidence="5">SAM domain-containing protein</fullName>
    </recommendedName>
</protein>
<dbReference type="PANTHER" id="PTHR22998:SF1">
    <property type="entry name" value="NAD(+) HYDROLASE SARM1"/>
    <property type="match status" value="1"/>
</dbReference>
<evidence type="ECO:0000313" key="6">
    <source>
        <dbReference type="EMBL" id="GMT21691.1"/>
    </source>
</evidence>
<comment type="caution">
    <text evidence="6">The sequence shown here is derived from an EMBL/GenBank/DDBJ whole genome shotgun (WGS) entry which is preliminary data.</text>
</comment>
<dbReference type="GO" id="GO:0035591">
    <property type="term" value="F:signaling adaptor activity"/>
    <property type="evidence" value="ECO:0007669"/>
    <property type="project" value="InterPro"/>
</dbReference>
<dbReference type="PROSITE" id="PS50105">
    <property type="entry name" value="SAM_DOMAIN"/>
    <property type="match status" value="1"/>
</dbReference>
<feature type="domain" description="SAM" evidence="5">
    <location>
        <begin position="5"/>
        <end position="69"/>
    </location>
</feature>
<proteinExistence type="predicted"/>
<dbReference type="Proteomes" id="UP001432322">
    <property type="component" value="Unassembled WGS sequence"/>
</dbReference>
<dbReference type="InterPro" id="IPR013761">
    <property type="entry name" value="SAM/pointed_sf"/>
</dbReference>
<dbReference type="SUPFAM" id="SSF47769">
    <property type="entry name" value="SAM/Pointed domain"/>
    <property type="match status" value="1"/>
</dbReference>
<dbReference type="GO" id="GO:0048678">
    <property type="term" value="P:response to axon injury"/>
    <property type="evidence" value="ECO:0007669"/>
    <property type="project" value="InterPro"/>
</dbReference>
<evidence type="ECO:0000259" key="5">
    <source>
        <dbReference type="PROSITE" id="PS50105"/>
    </source>
</evidence>
<keyword evidence="7" id="KW-1185">Reference proteome</keyword>
<evidence type="ECO:0000256" key="3">
    <source>
        <dbReference type="ARBA" id="ARBA00022737"/>
    </source>
</evidence>
<keyword evidence="2" id="KW-0963">Cytoplasm</keyword>
<dbReference type="GO" id="GO:0034128">
    <property type="term" value="P:negative regulation of MyD88-independent toll-like receptor signaling pathway"/>
    <property type="evidence" value="ECO:0007669"/>
    <property type="project" value="InterPro"/>
</dbReference>
<dbReference type="Gene3D" id="1.10.150.50">
    <property type="entry name" value="Transcription Factor, Ets-1"/>
    <property type="match status" value="1"/>
</dbReference>
<dbReference type="GO" id="GO:0030425">
    <property type="term" value="C:dendrite"/>
    <property type="evidence" value="ECO:0007669"/>
    <property type="project" value="TreeGrafter"/>
</dbReference>
<sequence length="103" mass="11755">KIPLFAYFTITLKILQIGFEEYSADFSRNMVDGDLLLRLTNKELQDDIGIKSSIQFRKFVRELDSLKIAADYSSVDFSHLHVCLLRLSPELSVHTYSLLTAGI</sequence>
<keyword evidence="4" id="KW-0378">Hydrolase</keyword>
<dbReference type="GO" id="GO:0003953">
    <property type="term" value="F:NAD+ nucleosidase activity"/>
    <property type="evidence" value="ECO:0007669"/>
    <property type="project" value="InterPro"/>
</dbReference>
<evidence type="ECO:0000313" key="7">
    <source>
        <dbReference type="Proteomes" id="UP001432322"/>
    </source>
</evidence>
<dbReference type="InterPro" id="IPR001660">
    <property type="entry name" value="SAM"/>
</dbReference>